<dbReference type="Pfam" id="PF12679">
    <property type="entry name" value="ABC2_membrane_2"/>
    <property type="match status" value="1"/>
</dbReference>
<dbReference type="AlphaFoldDB" id="A0A1M5YHN2"/>
<gene>
    <name evidence="2" type="ORF">SAMN02745941_02009</name>
</gene>
<evidence type="ECO:0000256" key="1">
    <source>
        <dbReference type="SAM" id="Phobius"/>
    </source>
</evidence>
<feature type="transmembrane region" description="Helical" evidence="1">
    <location>
        <begin position="159"/>
        <end position="187"/>
    </location>
</feature>
<dbReference type="PANTHER" id="PTHR37305:SF1">
    <property type="entry name" value="MEMBRANE PROTEIN"/>
    <property type="match status" value="1"/>
</dbReference>
<dbReference type="EMBL" id="FQXU01000006">
    <property type="protein sequence ID" value="SHI11551.1"/>
    <property type="molecule type" value="Genomic_DNA"/>
</dbReference>
<feature type="transmembrane region" description="Helical" evidence="1">
    <location>
        <begin position="215"/>
        <end position="240"/>
    </location>
</feature>
<organism evidence="2 3">
    <name type="scientific">Clostridium intestinale DSM 6191</name>
    <dbReference type="NCBI Taxonomy" id="1121320"/>
    <lineage>
        <taxon>Bacteria</taxon>
        <taxon>Bacillati</taxon>
        <taxon>Bacillota</taxon>
        <taxon>Clostridia</taxon>
        <taxon>Eubacteriales</taxon>
        <taxon>Clostridiaceae</taxon>
        <taxon>Clostridium</taxon>
    </lineage>
</organism>
<feature type="transmembrane region" description="Helical" evidence="1">
    <location>
        <begin position="120"/>
        <end position="138"/>
    </location>
</feature>
<reference evidence="2 3" key="1">
    <citation type="submission" date="2016-11" db="EMBL/GenBank/DDBJ databases">
        <authorList>
            <person name="Jaros S."/>
            <person name="Januszkiewicz K."/>
            <person name="Wedrychowicz H."/>
        </authorList>
    </citation>
    <scope>NUCLEOTIDE SEQUENCE [LARGE SCALE GENOMIC DNA]</scope>
    <source>
        <strain evidence="2 3">DSM 6191</strain>
    </source>
</reference>
<evidence type="ECO:0008006" key="4">
    <source>
        <dbReference type="Google" id="ProtNLM"/>
    </source>
</evidence>
<evidence type="ECO:0000313" key="2">
    <source>
        <dbReference type="EMBL" id="SHI11551.1"/>
    </source>
</evidence>
<evidence type="ECO:0000313" key="3">
    <source>
        <dbReference type="Proteomes" id="UP000184241"/>
    </source>
</evidence>
<dbReference type="Proteomes" id="UP000184241">
    <property type="component" value="Unassembled WGS sequence"/>
</dbReference>
<dbReference type="GO" id="GO:0140359">
    <property type="term" value="F:ABC-type transporter activity"/>
    <property type="evidence" value="ECO:0007669"/>
    <property type="project" value="InterPro"/>
</dbReference>
<keyword evidence="1" id="KW-0472">Membrane</keyword>
<keyword evidence="1" id="KW-0812">Transmembrane</keyword>
<name>A0A1M5YHN2_9CLOT</name>
<dbReference type="GO" id="GO:0005886">
    <property type="term" value="C:plasma membrane"/>
    <property type="evidence" value="ECO:0007669"/>
    <property type="project" value="UniProtKB-SubCell"/>
</dbReference>
<dbReference type="RefSeq" id="WP_073019125.1">
    <property type="nucleotide sequence ID" value="NZ_FQXU01000006.1"/>
</dbReference>
<dbReference type="PANTHER" id="PTHR37305">
    <property type="entry name" value="INTEGRAL MEMBRANE PROTEIN-RELATED"/>
    <property type="match status" value="1"/>
</dbReference>
<feature type="transmembrane region" description="Helical" evidence="1">
    <location>
        <begin position="291"/>
        <end position="313"/>
    </location>
</feature>
<proteinExistence type="predicted"/>
<feature type="transmembrane region" description="Helical" evidence="1">
    <location>
        <begin position="21"/>
        <end position="39"/>
    </location>
</feature>
<accession>A0A1M5YHN2</accession>
<keyword evidence="1" id="KW-1133">Transmembrane helix</keyword>
<protein>
    <recommendedName>
        <fullName evidence="4">ABC-2 family transporter protein</fullName>
    </recommendedName>
</protein>
<sequence length="318" mass="36476">MGSLYDLIICEIKKCVTIRNVGAIIFLISCVMVIYSFAFDRIPISTWKESSMELRKYQVETIDKMNKLKTLSTDEEASLEYKQVTEICNNIVKKIDYCLENDIPYNPSNVWFFLSRIDKLGMGIVILAVVLSARVLGIENENFTWKNMFISGNSRTKLIFAKVIFSLLISIGIFLACAFIAFLVGFFRFGFNGNDILIINIINDKIASENMIINFIYFNFISIIKSIFYISLLMCIGAILDKDRISTVAIVCLVIGNNGIKDSVAQYRLSELLPFKYLAYTINDMKVVNNIVQFFTVLILFSILFYLISIYIYKTKDY</sequence>